<accession>A0A421B7Z0</accession>
<dbReference type="Proteomes" id="UP000282454">
    <property type="component" value="Unassembled WGS sequence"/>
</dbReference>
<comment type="caution">
    <text evidence="1">The sequence shown here is derived from an EMBL/GenBank/DDBJ whole genome shotgun (WGS) entry which is preliminary data.</text>
</comment>
<name>A0A421B7Z0_9PSEU</name>
<dbReference type="EMBL" id="RCDD01000001">
    <property type="protein sequence ID" value="RLK60494.1"/>
    <property type="molecule type" value="Genomic_DNA"/>
</dbReference>
<dbReference type="AlphaFoldDB" id="A0A421B7Z0"/>
<dbReference type="RefSeq" id="WP_121389358.1">
    <property type="nucleotide sequence ID" value="NZ_RCDD01000001.1"/>
</dbReference>
<sequence length="98" mass="10680">MTMLDDFRPVAEVTADERGRVAVGKAGVEKDARYAVSMNADGAILLTPLVSIPKRELLVWENDELRASLFRGLADAAESKARSLDWVTAADDEDDDDA</sequence>
<gene>
    <name evidence="1" type="ORF">CLV68_0999</name>
</gene>
<evidence type="ECO:0000313" key="1">
    <source>
        <dbReference type="EMBL" id="RLK60494.1"/>
    </source>
</evidence>
<proteinExistence type="predicted"/>
<reference evidence="1 2" key="1">
    <citation type="submission" date="2018-10" db="EMBL/GenBank/DDBJ databases">
        <title>Genomic Encyclopedia of Archaeal and Bacterial Type Strains, Phase II (KMG-II): from individual species to whole genera.</title>
        <authorList>
            <person name="Goeker M."/>
        </authorList>
    </citation>
    <scope>NUCLEOTIDE SEQUENCE [LARGE SCALE GENOMIC DNA]</scope>
    <source>
        <strain evidence="1 2">DSM 45657</strain>
    </source>
</reference>
<dbReference type="OrthoDB" id="3692448at2"/>
<protein>
    <submittedName>
        <fullName evidence="1">Uncharacterized protein</fullName>
    </submittedName>
</protein>
<keyword evidence="2" id="KW-1185">Reference proteome</keyword>
<organism evidence="1 2">
    <name type="scientific">Actinokineospora cianjurensis</name>
    <dbReference type="NCBI Taxonomy" id="585224"/>
    <lineage>
        <taxon>Bacteria</taxon>
        <taxon>Bacillati</taxon>
        <taxon>Actinomycetota</taxon>
        <taxon>Actinomycetes</taxon>
        <taxon>Pseudonocardiales</taxon>
        <taxon>Pseudonocardiaceae</taxon>
        <taxon>Actinokineospora</taxon>
    </lineage>
</organism>
<evidence type="ECO:0000313" key="2">
    <source>
        <dbReference type="Proteomes" id="UP000282454"/>
    </source>
</evidence>